<protein>
    <submittedName>
        <fullName evidence="1">Uncharacterized protein</fullName>
    </submittedName>
</protein>
<sequence>MTLRAKNKKTCQNVNIDRRLDLPPLSHTSVTHPHVA</sequence>
<reference evidence="1" key="1">
    <citation type="submission" date="2018-05" db="EMBL/GenBank/DDBJ databases">
        <authorList>
            <person name="Lanie J.A."/>
            <person name="Ng W.-L."/>
            <person name="Kazmierczak K.M."/>
            <person name="Andrzejewski T.M."/>
            <person name="Davidsen T.M."/>
            <person name="Wayne K.J."/>
            <person name="Tettelin H."/>
            <person name="Glass J.I."/>
            <person name="Rusch D."/>
            <person name="Podicherti R."/>
            <person name="Tsui H.-C.T."/>
            <person name="Winkler M.E."/>
        </authorList>
    </citation>
    <scope>NUCLEOTIDE SEQUENCE</scope>
</reference>
<gene>
    <name evidence="1" type="ORF">METZ01_LOCUS101601</name>
</gene>
<name>A0A381W9X5_9ZZZZ</name>
<evidence type="ECO:0000313" key="1">
    <source>
        <dbReference type="EMBL" id="SVA48747.1"/>
    </source>
</evidence>
<dbReference type="EMBL" id="UINC01011006">
    <property type="protein sequence ID" value="SVA48747.1"/>
    <property type="molecule type" value="Genomic_DNA"/>
</dbReference>
<organism evidence="1">
    <name type="scientific">marine metagenome</name>
    <dbReference type="NCBI Taxonomy" id="408172"/>
    <lineage>
        <taxon>unclassified sequences</taxon>
        <taxon>metagenomes</taxon>
        <taxon>ecological metagenomes</taxon>
    </lineage>
</organism>
<dbReference type="AlphaFoldDB" id="A0A381W9X5"/>
<proteinExistence type="predicted"/>
<accession>A0A381W9X5</accession>
<feature type="non-terminal residue" evidence="1">
    <location>
        <position position="36"/>
    </location>
</feature>